<dbReference type="InterPro" id="IPR011687">
    <property type="entry name" value="Nop53/GLTSCR2"/>
</dbReference>
<dbReference type="Pfam" id="PF07767">
    <property type="entry name" value="Nop53"/>
    <property type="match status" value="1"/>
</dbReference>
<dbReference type="Gene3D" id="1.10.238.10">
    <property type="entry name" value="EF-hand"/>
    <property type="match status" value="1"/>
</dbReference>
<comment type="similarity">
    <text evidence="3">Belongs to the NOP53 family.</text>
</comment>
<dbReference type="AlphaFoldDB" id="A0A485MDN6"/>
<dbReference type="InterPro" id="IPR040990">
    <property type="entry name" value="DUF5600"/>
</dbReference>
<evidence type="ECO:0000256" key="7">
    <source>
        <dbReference type="SAM" id="MobiDB-lite"/>
    </source>
</evidence>
<feature type="region of interest" description="Disordered" evidence="7">
    <location>
        <begin position="705"/>
        <end position="757"/>
    </location>
</feature>
<evidence type="ECO:0000256" key="5">
    <source>
        <dbReference type="ARBA" id="ARBA00022517"/>
    </source>
</evidence>
<dbReference type="Pfam" id="PF18150">
    <property type="entry name" value="DUF5600"/>
    <property type="match status" value="1"/>
</dbReference>
<dbReference type="PANTHER" id="PTHR14211">
    <property type="entry name" value="GLIOMA SUPPRESSOR CANDIDATE REGION GENE 2"/>
    <property type="match status" value="1"/>
</dbReference>
<protein>
    <recommendedName>
        <fullName evidence="4">Ribosome biogenesis protein NOP53</fullName>
    </recommendedName>
</protein>
<evidence type="ECO:0000313" key="10">
    <source>
        <dbReference type="Proteomes" id="UP000386466"/>
    </source>
</evidence>
<evidence type="ECO:0000259" key="8">
    <source>
        <dbReference type="Pfam" id="PF18150"/>
    </source>
</evidence>
<dbReference type="GO" id="GO:0005730">
    <property type="term" value="C:nucleolus"/>
    <property type="evidence" value="ECO:0007669"/>
    <property type="project" value="UniProtKB-SubCell"/>
</dbReference>
<dbReference type="EMBL" id="CAAGRJ010001176">
    <property type="protein sequence ID" value="VFV18931.1"/>
    <property type="molecule type" value="Genomic_DNA"/>
</dbReference>
<feature type="compositionally biased region" description="Acidic residues" evidence="7">
    <location>
        <begin position="705"/>
        <end position="720"/>
    </location>
</feature>
<dbReference type="Proteomes" id="UP000386466">
    <property type="component" value="Unassembled WGS sequence"/>
</dbReference>
<organism evidence="9 10">
    <name type="scientific">Lynx pardinus</name>
    <name type="common">Iberian lynx</name>
    <name type="synonym">Felis pardina</name>
    <dbReference type="NCBI Taxonomy" id="191816"/>
    <lineage>
        <taxon>Eukaryota</taxon>
        <taxon>Metazoa</taxon>
        <taxon>Chordata</taxon>
        <taxon>Craniata</taxon>
        <taxon>Vertebrata</taxon>
        <taxon>Euteleostomi</taxon>
        <taxon>Mammalia</taxon>
        <taxon>Eutheria</taxon>
        <taxon>Laurasiatheria</taxon>
        <taxon>Carnivora</taxon>
        <taxon>Feliformia</taxon>
        <taxon>Felidae</taxon>
        <taxon>Felinae</taxon>
        <taxon>Lynx</taxon>
    </lineage>
</organism>
<dbReference type="Gene3D" id="1.10.268.20">
    <property type="match status" value="1"/>
</dbReference>
<feature type="compositionally biased region" description="Low complexity" evidence="7">
    <location>
        <begin position="723"/>
        <end position="737"/>
    </location>
</feature>
<evidence type="ECO:0000256" key="2">
    <source>
        <dbReference type="ARBA" id="ARBA00004642"/>
    </source>
</evidence>
<keyword evidence="10" id="KW-1185">Reference proteome</keyword>
<feature type="domain" description="DUF5600" evidence="8">
    <location>
        <begin position="276"/>
        <end position="366"/>
    </location>
</feature>
<evidence type="ECO:0000256" key="6">
    <source>
        <dbReference type="ARBA" id="ARBA00023242"/>
    </source>
</evidence>
<comment type="subcellular location">
    <subcellularLocation>
        <location evidence="1">Nucleus</location>
        <location evidence="1">Nucleolus</location>
    </subcellularLocation>
    <subcellularLocation>
        <location evidence="2">Nucleus</location>
        <location evidence="2">Nucleoplasm</location>
    </subcellularLocation>
</comment>
<evidence type="ECO:0000256" key="1">
    <source>
        <dbReference type="ARBA" id="ARBA00004604"/>
    </source>
</evidence>
<gene>
    <name evidence="9" type="ORF">LYPA_23C009502</name>
</gene>
<dbReference type="GO" id="GO:0005654">
    <property type="term" value="C:nucleoplasm"/>
    <property type="evidence" value="ECO:0007669"/>
    <property type="project" value="UniProtKB-SubCell"/>
</dbReference>
<accession>A0A485MDN6</accession>
<evidence type="ECO:0000256" key="3">
    <source>
        <dbReference type="ARBA" id="ARBA00008838"/>
    </source>
</evidence>
<sequence length="886" mass="99422">MFSWLKRSGARGQQPEAIRTVTSSLKELYRTKLHWGRREPQTPSLWLPGPSSPTTVSPPPTRSSPQGPQRTCFLLGAPNTSPSGEHRDPCGLLLCAPSLRALSKSRHLSVPHLGQVLAAGLPQPILTTLGLSSVDHEPDENRTGTALGWFLNDTPTASWSLSDRASPAPPLRRVPHSFPVSDAARLGPAIRRQPTPFTSPRASPQQYGAFLDSGAQGALSLLPKLLCGDSVTFVRQTATEHLQRASALFQAPRGYSTRWGYIWINQTTFVFLYNHVSVHAYIISYLKKEMPSVFGKENKKKQLILKLPVIFAKIQLEHHISPGDFPDCQKMQELLMAHDFTKFHSLKPKLLEALDEMLTHDIAKLMPLLRQEELENTEVGVQGGAFEGTHMGPFVERGPDEALEDGEEGSDDEAEWVVTKDKSKYDEIFYNLVPADGKLSGTKAKTWMVGTKLPNSFLEDVRLQERTSGGLVSEAPDEKLFFVDTGAKQKELNEKRTKSQKRSLLLKKPLRVDLVLENTSKVPVPKDVLAHQVPNARKLKRKEQLWEKLAKQGELPREVRKAQARLRNPPAIKAKPGPQDTVERPFYDLWAKDNLLDRPLAGQDAFFLQQTKKKGVKASATAAARPPHLHAKPSQVPAVEVTPAGASYNPSFEDHQTLLLAAHEVELQRQKQAERLERQLALPSPEQAATQESTFQEMCQGLLEESDGEGESGEGQDEGPEAGGEQAEGAEASVVAACPATAEKKTEQQRRREKAARKMRVRQAAVRAARLRHQELFRLRGIKAQVARRLAELARRREQRRARRLAEADRPRRLGRLKYQDPDIDVQLSSELADSLRTLKPEGNILRDRFKSFQKRNMIEPRERAKFKRKYKVKLVERRAFREIQL</sequence>
<feature type="region of interest" description="Disordered" evidence="7">
    <location>
        <begin position="618"/>
        <end position="638"/>
    </location>
</feature>
<dbReference type="PANTHER" id="PTHR14211:SF7">
    <property type="entry name" value="RIBOSOME BIOGENESIS PROTEIN NOP53"/>
    <property type="match status" value="1"/>
</dbReference>
<evidence type="ECO:0000256" key="4">
    <source>
        <dbReference type="ARBA" id="ARBA00018339"/>
    </source>
</evidence>
<keyword evidence="6" id="KW-0539">Nucleus</keyword>
<dbReference type="GO" id="GO:0006364">
    <property type="term" value="P:rRNA processing"/>
    <property type="evidence" value="ECO:0007669"/>
    <property type="project" value="TreeGrafter"/>
</dbReference>
<name>A0A485MDN6_LYNPA</name>
<evidence type="ECO:0000313" key="9">
    <source>
        <dbReference type="EMBL" id="VFV18931.1"/>
    </source>
</evidence>
<dbReference type="GO" id="GO:0000027">
    <property type="term" value="P:ribosomal large subunit assembly"/>
    <property type="evidence" value="ECO:0007669"/>
    <property type="project" value="TreeGrafter"/>
</dbReference>
<feature type="region of interest" description="Disordered" evidence="7">
    <location>
        <begin position="39"/>
        <end position="72"/>
    </location>
</feature>
<keyword evidence="5" id="KW-0690">Ribosome biogenesis</keyword>
<proteinExistence type="inferred from homology"/>
<reference evidence="9 10" key="1">
    <citation type="submission" date="2019-01" db="EMBL/GenBank/DDBJ databases">
        <authorList>
            <person name="Alioto T."/>
            <person name="Alioto T."/>
        </authorList>
    </citation>
    <scope>NUCLEOTIDE SEQUENCE [LARGE SCALE GENOMIC DNA]</scope>
</reference>
<dbReference type="GO" id="GO:0008097">
    <property type="term" value="F:5S rRNA binding"/>
    <property type="evidence" value="ECO:0007669"/>
    <property type="project" value="TreeGrafter"/>
</dbReference>